<accession>A0AAD4V7J8</accession>
<name>A0AAD4V7J8_PRUDU</name>
<dbReference type="Proteomes" id="UP001054821">
    <property type="component" value="Chromosome 7"/>
</dbReference>
<evidence type="ECO:0000313" key="2">
    <source>
        <dbReference type="EMBL" id="KAI5319378.1"/>
    </source>
</evidence>
<organism evidence="2 3">
    <name type="scientific">Prunus dulcis</name>
    <name type="common">Almond</name>
    <name type="synonym">Amygdalus dulcis</name>
    <dbReference type="NCBI Taxonomy" id="3755"/>
    <lineage>
        <taxon>Eukaryota</taxon>
        <taxon>Viridiplantae</taxon>
        <taxon>Streptophyta</taxon>
        <taxon>Embryophyta</taxon>
        <taxon>Tracheophyta</taxon>
        <taxon>Spermatophyta</taxon>
        <taxon>Magnoliopsida</taxon>
        <taxon>eudicotyledons</taxon>
        <taxon>Gunneridae</taxon>
        <taxon>Pentapetalae</taxon>
        <taxon>rosids</taxon>
        <taxon>fabids</taxon>
        <taxon>Rosales</taxon>
        <taxon>Rosaceae</taxon>
        <taxon>Amygdaloideae</taxon>
        <taxon>Amygdaleae</taxon>
        <taxon>Prunus</taxon>
    </lineage>
</organism>
<comment type="caution">
    <text evidence="2">The sequence shown here is derived from an EMBL/GenBank/DDBJ whole genome shotgun (WGS) entry which is preliminary data.</text>
</comment>
<gene>
    <name evidence="2" type="ORF">L3X38_039086</name>
</gene>
<reference evidence="2 3" key="1">
    <citation type="journal article" date="2022" name="G3 (Bethesda)">
        <title>Whole-genome sequence and methylome profiling of the almond [Prunus dulcis (Mill.) D.A. Webb] cultivar 'Nonpareil'.</title>
        <authorList>
            <person name="D'Amico-Willman K.M."/>
            <person name="Ouma W.Z."/>
            <person name="Meulia T."/>
            <person name="Sideli G.M."/>
            <person name="Gradziel T.M."/>
            <person name="Fresnedo-Ramirez J."/>
        </authorList>
    </citation>
    <scope>NUCLEOTIDE SEQUENCE [LARGE SCALE GENOMIC DNA]</scope>
    <source>
        <strain evidence="2">Clone GOH B32 T37-40</strain>
    </source>
</reference>
<feature type="compositionally biased region" description="Basic and acidic residues" evidence="1">
    <location>
        <begin position="19"/>
        <end position="36"/>
    </location>
</feature>
<proteinExistence type="predicted"/>
<sequence length="135" mass="14397">MSDNSERESQSPSSPHAFSGEEFKSDSHDEALGGEGAYKEMHRNYATLKVVANRVLGMTQALEASISGRVGPSGCGMVVVASAGVGLLVEVPLSKRNMMSLYELDLLKVDYVISARVGLRLHSVKGIGRGFAQRG</sequence>
<keyword evidence="3" id="KW-1185">Reference proteome</keyword>
<evidence type="ECO:0000313" key="3">
    <source>
        <dbReference type="Proteomes" id="UP001054821"/>
    </source>
</evidence>
<feature type="region of interest" description="Disordered" evidence="1">
    <location>
        <begin position="1"/>
        <end position="36"/>
    </location>
</feature>
<protein>
    <submittedName>
        <fullName evidence="2">Uncharacterized protein</fullName>
    </submittedName>
</protein>
<evidence type="ECO:0000256" key="1">
    <source>
        <dbReference type="SAM" id="MobiDB-lite"/>
    </source>
</evidence>
<dbReference type="AlphaFoldDB" id="A0AAD4V7J8"/>
<dbReference type="EMBL" id="JAJFAZ020000007">
    <property type="protein sequence ID" value="KAI5319378.1"/>
    <property type="molecule type" value="Genomic_DNA"/>
</dbReference>